<feature type="domain" description="Ig-like" evidence="13">
    <location>
        <begin position="420"/>
        <end position="513"/>
    </location>
</feature>
<gene>
    <name evidence="16" type="primary">LOC106457467</name>
</gene>
<evidence type="ECO:0000256" key="8">
    <source>
        <dbReference type="ARBA" id="ARBA00023157"/>
    </source>
</evidence>
<dbReference type="PROSITE" id="PS50853">
    <property type="entry name" value="FN3"/>
    <property type="match status" value="4"/>
</dbReference>
<evidence type="ECO:0000256" key="4">
    <source>
        <dbReference type="ARBA" id="ARBA00022737"/>
    </source>
</evidence>
<feature type="transmembrane region" description="Helical" evidence="11">
    <location>
        <begin position="1309"/>
        <end position="1333"/>
    </location>
</feature>
<feature type="signal peptide" evidence="12">
    <location>
        <begin position="1"/>
        <end position="16"/>
    </location>
</feature>
<evidence type="ECO:0000256" key="3">
    <source>
        <dbReference type="ARBA" id="ARBA00022729"/>
    </source>
</evidence>
<feature type="domain" description="Fibronectin type-III" evidence="14">
    <location>
        <begin position="904"/>
        <end position="999"/>
    </location>
</feature>
<dbReference type="Proteomes" id="UP000694941">
    <property type="component" value="Unplaced"/>
</dbReference>
<dbReference type="Pfam" id="PF25059">
    <property type="entry name" value="FN3_DSCAM-DSCAML_C"/>
    <property type="match status" value="1"/>
</dbReference>
<feature type="domain" description="Fibronectin type-III" evidence="14">
    <location>
        <begin position="1195"/>
        <end position="1289"/>
    </location>
</feature>
<feature type="domain" description="Ig-like" evidence="13">
    <location>
        <begin position="609"/>
        <end position="700"/>
    </location>
</feature>
<evidence type="ECO:0000313" key="16">
    <source>
        <dbReference type="RefSeq" id="XP_022239113.1"/>
    </source>
</evidence>
<dbReference type="SUPFAM" id="SSF48726">
    <property type="entry name" value="Immunoglobulin"/>
    <property type="match status" value="8"/>
</dbReference>
<dbReference type="PROSITE" id="PS50835">
    <property type="entry name" value="IG_LIKE"/>
    <property type="match status" value="8"/>
</dbReference>
<organism evidence="15 16">
    <name type="scientific">Limulus polyphemus</name>
    <name type="common">Atlantic horseshoe crab</name>
    <dbReference type="NCBI Taxonomy" id="6850"/>
    <lineage>
        <taxon>Eukaryota</taxon>
        <taxon>Metazoa</taxon>
        <taxon>Ecdysozoa</taxon>
        <taxon>Arthropoda</taxon>
        <taxon>Chelicerata</taxon>
        <taxon>Merostomata</taxon>
        <taxon>Xiphosura</taxon>
        <taxon>Limulidae</taxon>
        <taxon>Limulus</taxon>
    </lineage>
</organism>
<evidence type="ECO:0000259" key="13">
    <source>
        <dbReference type="PROSITE" id="PS50835"/>
    </source>
</evidence>
<feature type="region of interest" description="Disordered" evidence="10">
    <location>
        <begin position="1459"/>
        <end position="1511"/>
    </location>
</feature>
<dbReference type="CDD" id="cd00063">
    <property type="entry name" value="FN3"/>
    <property type="match status" value="4"/>
</dbReference>
<dbReference type="CDD" id="cd20958">
    <property type="entry name" value="IgI_5_Dscam"/>
    <property type="match status" value="1"/>
</dbReference>
<dbReference type="SMART" id="SM00409">
    <property type="entry name" value="IG"/>
    <property type="match status" value="9"/>
</dbReference>
<name>A0ABM1S658_LIMPO</name>
<dbReference type="InterPro" id="IPR036179">
    <property type="entry name" value="Ig-like_dom_sf"/>
</dbReference>
<feature type="domain" description="Fibronectin type-III" evidence="14">
    <location>
        <begin position="1100"/>
        <end position="1191"/>
    </location>
</feature>
<keyword evidence="7 11" id="KW-0472">Membrane</keyword>
<dbReference type="InterPro" id="IPR056754">
    <property type="entry name" value="DSCAM/DSCAML_C"/>
</dbReference>
<dbReference type="SMART" id="SM00060">
    <property type="entry name" value="FN3"/>
    <property type="match status" value="4"/>
</dbReference>
<dbReference type="SMART" id="SM00408">
    <property type="entry name" value="IGc2"/>
    <property type="match status" value="8"/>
</dbReference>
<dbReference type="Pfam" id="PF07679">
    <property type="entry name" value="I-set"/>
    <property type="match status" value="2"/>
</dbReference>
<dbReference type="InterPro" id="IPR003961">
    <property type="entry name" value="FN3_dom"/>
</dbReference>
<reference evidence="16" key="1">
    <citation type="submission" date="2025-08" db="UniProtKB">
        <authorList>
            <consortium name="RefSeq"/>
        </authorList>
    </citation>
    <scope>IDENTIFICATION</scope>
    <source>
        <tissue evidence="16">Muscle</tissue>
    </source>
</reference>
<dbReference type="PANTHER" id="PTHR10075:SF100">
    <property type="entry name" value="FASCICLIN-2"/>
    <property type="match status" value="1"/>
</dbReference>
<dbReference type="Gene3D" id="2.60.40.10">
    <property type="entry name" value="Immunoglobulins"/>
    <property type="match status" value="13"/>
</dbReference>
<sequence>MKQYILLIFLNFFIQAVTVGNREKTIRPQFTTEPPFKVVFSNKKGVRIPCSANGDPRPLIYWVNLDGSPITNIAGIRMVEPDGHLVFLSFFPNQYRDDTHNTVYRCVASNHRGMIGSRAVNVTAVIEQPYEVNVYDERAFLHNSVVMTCIIPSFIREHVEVTKWIREDGFSISTESHYGIGYYILLSGDLLIKEVDSENSRYGYSCRSRSKVTGETVDSVTAGQVIVSEVHTPVPPQIVYKDTQVESSEGEKTVLACVAQGYPAPLCSWSKWEGSELIPVYSDSRRRMLGCSLEINRVTSEDSSRYICEANNTVGKDVSETKLVVYVPLRVEVLPTTQTVNIGETVRFSCSVTGFPVQKVIWMKDVQPLQPSGRKRILYNNVLEISPIVRQDKGIYQCFVSNSISSEQSSGALLLSEEAPVFREIFQSTTLQPNTFVSLRCAASGNPLPQITWKLDELSLPDILRLRVGDFVTHNGYVVSHVNISNVRPEDGGTYSCNASNEVGTTVYHARVNIYGPPVIRTLKNRTILAGSSLVIYCPVGGFPITKISWKKDNKQLPQNHRQRVFENGTLVVNDVTRKTDQGTYTCIAWNKQGNTATQDVFVEVSVAPKINQFDFSSDLEEGMRSIVMCAVIAGDPPIRISWLKDGKPLSPGALGASVESLNEYSSTLTFNAVKAYHAGNYTCVARNSAAVVNFTAEMVVNVAPYWKIEPTDQSTVAGKTLMINCQAGGFPLPQIRWKVKSGTSRTFHTVVSNPHIHTLENGSLLVRGVHLNDSGQYMCQAANEIGPDLSVVITLSVHIPPHIKTQFQSVTVQKSKAVNLSCEVLGDRPLSIKWTKNGQHLDLQNRHQRYTFSQVVMDSSILSTFKIISAKREDTSLFGCSAENNYGQDQMSFQVIVQDVPDAPQDLKAIQVTSRSVTVAWQQPYSGNLPLKKYIVQYTTDTEEWTRKQSVLSVSNMKTEATVGGLSPQMSYKIRILAENSLGHGPPSKVLAFTTEKAAPTTPVNDIRVEPTSSHSLHITWKPPTSNTVEGYYIGYKIWTSNNGFTYKTVEATGEEKQMYTLTNLRRFTKYVIHIQAYNSAGRGPLSNEVLRQTLEYDPPNAPDLKLVSDSSRTIHLYWEDTNQSPVISYIIYYKEVQNEWKVIEVPGKNTTYTISNLRCGTQYEVYLMATNTAGSSNPSEVLSVKTSGTVPRAPDKYSFLTINSTFVVLHLYVWKTSGCPVDFFVIQMKVQGQSTWQLVSDNVSPQRQEFCVPNLNPGSWYNLLVSAHNSAGSTDAEYVFSTLTEMGATVSPPLPAQTSSQTQMYRWLTLIIPVVCAVVIVMVVTVIICLLHTRRHRPNNHQRSPAEAGDPHMMQKEALNMTALSTKIQFCPRDSTCYPSPYAMTRVPGYPQDDGSDGGSQLSDARSPGETHRSHTYDVPFLVRQVGGERCVQTERVALSPIPALNIYQVPQTATTEQAGGTSLAGSQDQRFSTMSDSGVLGPKSVPSSRRWSSGYRGSLGQRSQQRPCIQEYRRCTGSDTDSDTELTPSQMRDGDIIQEMSETECDLDAKQVAAGNKQLRVAIPPELHQSVGGHITNVH</sequence>
<dbReference type="Pfam" id="PF00041">
    <property type="entry name" value="fn3"/>
    <property type="match status" value="3"/>
</dbReference>
<accession>A0ABM1S658</accession>
<feature type="compositionally biased region" description="Polar residues" evidence="10">
    <location>
        <begin position="1459"/>
        <end position="1479"/>
    </location>
</feature>
<evidence type="ECO:0000256" key="1">
    <source>
        <dbReference type="ARBA" id="ARBA00004167"/>
    </source>
</evidence>
<feature type="domain" description="Ig-like" evidence="13">
    <location>
        <begin position="28"/>
        <end position="123"/>
    </location>
</feature>
<feature type="compositionally biased region" description="Low complexity" evidence="10">
    <location>
        <begin position="1490"/>
        <end position="1503"/>
    </location>
</feature>
<dbReference type="InterPro" id="IPR013098">
    <property type="entry name" value="Ig_I-set"/>
</dbReference>
<dbReference type="CDD" id="cd20956">
    <property type="entry name" value="IgI_4_Dscam"/>
    <property type="match status" value="1"/>
</dbReference>
<feature type="domain" description="Ig-like" evidence="13">
    <location>
        <begin position="802"/>
        <end position="899"/>
    </location>
</feature>
<evidence type="ECO:0000256" key="12">
    <source>
        <dbReference type="SAM" id="SignalP"/>
    </source>
</evidence>
<feature type="domain" description="Fibronectin type-III" evidence="14">
    <location>
        <begin position="1004"/>
        <end position="1098"/>
    </location>
</feature>
<evidence type="ECO:0000256" key="5">
    <source>
        <dbReference type="ARBA" id="ARBA00022889"/>
    </source>
</evidence>
<feature type="domain" description="Ig-like" evidence="13">
    <location>
        <begin position="328"/>
        <end position="416"/>
    </location>
</feature>
<evidence type="ECO:0000313" key="15">
    <source>
        <dbReference type="Proteomes" id="UP000694941"/>
    </source>
</evidence>
<dbReference type="PANTHER" id="PTHR10075">
    <property type="entry name" value="BASIGIN RELATED"/>
    <property type="match status" value="1"/>
</dbReference>
<dbReference type="InterPro" id="IPR013783">
    <property type="entry name" value="Ig-like_fold"/>
</dbReference>
<protein>
    <submittedName>
        <fullName evidence="16">Down syndrome cell adhesion molecule-like protein Dscam2 isoform X1</fullName>
    </submittedName>
</protein>
<evidence type="ECO:0000256" key="6">
    <source>
        <dbReference type="ARBA" id="ARBA00022989"/>
    </source>
</evidence>
<feature type="region of interest" description="Disordered" evidence="10">
    <location>
        <begin position="1390"/>
        <end position="1416"/>
    </location>
</feature>
<feature type="domain" description="Ig-like" evidence="13">
    <location>
        <begin position="517"/>
        <end position="606"/>
    </location>
</feature>
<dbReference type="GeneID" id="106457467"/>
<dbReference type="Pfam" id="PF13927">
    <property type="entry name" value="Ig_3"/>
    <property type="match status" value="5"/>
</dbReference>
<keyword evidence="5" id="KW-0130">Cell adhesion</keyword>
<dbReference type="InterPro" id="IPR007110">
    <property type="entry name" value="Ig-like_dom"/>
</dbReference>
<keyword evidence="9" id="KW-0393">Immunoglobulin domain</keyword>
<feature type="domain" description="Ig-like" evidence="13">
    <location>
        <begin position="236"/>
        <end position="319"/>
    </location>
</feature>
<evidence type="ECO:0000256" key="9">
    <source>
        <dbReference type="ARBA" id="ARBA00023319"/>
    </source>
</evidence>
<dbReference type="InterPro" id="IPR036116">
    <property type="entry name" value="FN3_sf"/>
</dbReference>
<keyword evidence="8" id="KW-1015">Disulfide bond</keyword>
<dbReference type="SUPFAM" id="SSF49265">
    <property type="entry name" value="Fibronectin type III"/>
    <property type="match status" value="2"/>
</dbReference>
<feature type="domain" description="Ig-like" evidence="13">
    <location>
        <begin position="705"/>
        <end position="797"/>
    </location>
</feature>
<comment type="subcellular location">
    <subcellularLocation>
        <location evidence="1">Membrane</location>
        <topology evidence="1">Single-pass membrane protein</topology>
    </subcellularLocation>
</comment>
<proteinExistence type="predicted"/>
<keyword evidence="4" id="KW-0677">Repeat</keyword>
<evidence type="ECO:0000256" key="2">
    <source>
        <dbReference type="ARBA" id="ARBA00022692"/>
    </source>
</evidence>
<dbReference type="RefSeq" id="XP_022239113.1">
    <property type="nucleotide sequence ID" value="XM_022383405.1"/>
</dbReference>
<keyword evidence="2 11" id="KW-0812">Transmembrane</keyword>
<dbReference type="InterPro" id="IPR003599">
    <property type="entry name" value="Ig_sub"/>
</dbReference>
<keyword evidence="6 11" id="KW-1133">Transmembrane helix</keyword>
<evidence type="ECO:0000256" key="10">
    <source>
        <dbReference type="SAM" id="MobiDB-lite"/>
    </source>
</evidence>
<evidence type="ECO:0000256" key="7">
    <source>
        <dbReference type="ARBA" id="ARBA00023136"/>
    </source>
</evidence>
<evidence type="ECO:0000259" key="14">
    <source>
        <dbReference type="PROSITE" id="PS50853"/>
    </source>
</evidence>
<keyword evidence="15" id="KW-1185">Reference proteome</keyword>
<keyword evidence="3 12" id="KW-0732">Signal</keyword>
<evidence type="ECO:0000256" key="11">
    <source>
        <dbReference type="SAM" id="Phobius"/>
    </source>
</evidence>
<dbReference type="InterPro" id="IPR003598">
    <property type="entry name" value="Ig_sub2"/>
</dbReference>
<feature type="chain" id="PRO_5046650233" evidence="12">
    <location>
        <begin position="17"/>
        <end position="1582"/>
    </location>
</feature>